<dbReference type="InterPro" id="IPR023509">
    <property type="entry name" value="DTD-like_sf"/>
</dbReference>
<evidence type="ECO:0000256" key="2">
    <source>
        <dbReference type="ARBA" id="ARBA00033425"/>
    </source>
</evidence>
<dbReference type="AlphaFoldDB" id="U2E2P0"/>
<dbReference type="FunFam" id="3.50.80.10:FF:000001">
    <property type="entry name" value="D-aminoacyl-tRNA deacylase"/>
    <property type="match status" value="1"/>
</dbReference>
<evidence type="ECO:0000313" key="3">
    <source>
        <dbReference type="EMBL" id="ERI86576.1"/>
    </source>
</evidence>
<evidence type="ECO:0000256" key="1">
    <source>
        <dbReference type="ARBA" id="ARBA00009673"/>
    </source>
</evidence>
<dbReference type="Pfam" id="PF02580">
    <property type="entry name" value="Tyr_Deacylase"/>
    <property type="match status" value="1"/>
</dbReference>
<dbReference type="InterPro" id="IPR003732">
    <property type="entry name" value="Daa-tRNA_deacyls_DTD"/>
</dbReference>
<comment type="caution">
    <text evidence="3">The sequence shown here is derived from an EMBL/GenBank/DDBJ whole genome shotgun (WGS) entry which is preliminary data.</text>
</comment>
<sequence length="214" mass="23774">SIFFPSKANHRKQCVVCVAVKAAFSFHLKMNRRLRQRKADQSSVFSRGFCTFAFHNVNTRRKESMRIVIQRVSRASVTIGGARKSSIEQGMLILVGIEEADGTEDIDWLCRKTVNLRIFDDENGVMNKSILETGGDILVISQFTLHASTRKGNRPSYIKAAKPEVSVPLYEAFCRKLSAALGKEVGTGSFGADMKVELLNDGPVTICIDSKNKE</sequence>
<dbReference type="GO" id="GO:0051500">
    <property type="term" value="F:D-tyrosyl-tRNA(Tyr) deacylase activity"/>
    <property type="evidence" value="ECO:0007669"/>
    <property type="project" value="TreeGrafter"/>
</dbReference>
<proteinExistence type="inferred from homology"/>
<gene>
    <name evidence="3" type="ORF">HMPREF1981_00807</name>
</gene>
<dbReference type="PATRIC" id="fig|1321819.3.peg.746"/>
<dbReference type="HAMAP" id="MF_00518">
    <property type="entry name" value="Deacylase_Dtd"/>
    <property type="match status" value="1"/>
</dbReference>
<evidence type="ECO:0000313" key="4">
    <source>
        <dbReference type="Proteomes" id="UP000016496"/>
    </source>
</evidence>
<dbReference type="EMBL" id="AWSV01000052">
    <property type="protein sequence ID" value="ERI86576.1"/>
    <property type="molecule type" value="Genomic_DNA"/>
</dbReference>
<organism evidence="3 4">
    <name type="scientific">Bacteroides pyogenes F0041</name>
    <dbReference type="NCBI Taxonomy" id="1321819"/>
    <lineage>
        <taxon>Bacteria</taxon>
        <taxon>Pseudomonadati</taxon>
        <taxon>Bacteroidota</taxon>
        <taxon>Bacteroidia</taxon>
        <taxon>Bacteroidales</taxon>
        <taxon>Bacteroidaceae</taxon>
        <taxon>Bacteroides</taxon>
    </lineage>
</organism>
<reference evidence="3 4" key="1">
    <citation type="submission" date="2013-08" db="EMBL/GenBank/DDBJ databases">
        <authorList>
            <person name="Weinstock G."/>
            <person name="Sodergren E."/>
            <person name="Wylie T."/>
            <person name="Fulton L."/>
            <person name="Fulton R."/>
            <person name="Fronick C."/>
            <person name="O'Laughlin M."/>
            <person name="Godfrey J."/>
            <person name="Miner T."/>
            <person name="Herter B."/>
            <person name="Appelbaum E."/>
            <person name="Cordes M."/>
            <person name="Lek S."/>
            <person name="Wollam A."/>
            <person name="Pepin K.H."/>
            <person name="Palsikar V.B."/>
            <person name="Mitreva M."/>
            <person name="Wilson R.K."/>
        </authorList>
    </citation>
    <scope>NUCLEOTIDE SEQUENCE [LARGE SCALE GENOMIC DNA]</scope>
    <source>
        <strain evidence="3 4">F0041</strain>
    </source>
</reference>
<feature type="non-terminal residue" evidence="3">
    <location>
        <position position="1"/>
    </location>
</feature>
<accession>U2E2P0</accession>
<dbReference type="PANTHER" id="PTHR10472:SF5">
    <property type="entry name" value="D-AMINOACYL-TRNA DEACYLASE 1"/>
    <property type="match status" value="1"/>
</dbReference>
<dbReference type="PANTHER" id="PTHR10472">
    <property type="entry name" value="D-TYROSYL-TRNA TYR DEACYLASE"/>
    <property type="match status" value="1"/>
</dbReference>
<dbReference type="NCBIfam" id="TIGR00256">
    <property type="entry name" value="D-aminoacyl-tRNA deacylase"/>
    <property type="match status" value="1"/>
</dbReference>
<dbReference type="GO" id="GO:0005737">
    <property type="term" value="C:cytoplasm"/>
    <property type="evidence" value="ECO:0007669"/>
    <property type="project" value="InterPro"/>
</dbReference>
<comment type="similarity">
    <text evidence="1">Belongs to the DTD family.</text>
</comment>
<dbReference type="SUPFAM" id="SSF69500">
    <property type="entry name" value="DTD-like"/>
    <property type="match status" value="1"/>
</dbReference>
<name>U2E2P0_9BACE</name>
<dbReference type="Gene3D" id="3.50.80.10">
    <property type="entry name" value="D-tyrosyl-tRNA(Tyr) deacylase"/>
    <property type="match status" value="1"/>
</dbReference>
<protein>
    <recommendedName>
        <fullName evidence="2">D-tyrosyl-tRNA(Tyr) deacylase</fullName>
    </recommendedName>
</protein>
<dbReference type="HOGENOM" id="CLU_076901_1_0_10"/>
<dbReference type="Proteomes" id="UP000016496">
    <property type="component" value="Unassembled WGS sequence"/>
</dbReference>